<reference evidence="14" key="1">
    <citation type="submission" date="2025-08" db="UniProtKB">
        <authorList>
            <consortium name="Ensembl"/>
        </authorList>
    </citation>
    <scope>IDENTIFICATION</scope>
</reference>
<keyword evidence="8" id="KW-0675">Receptor</keyword>
<evidence type="ECO:0000259" key="13">
    <source>
        <dbReference type="PROSITE" id="PS50835"/>
    </source>
</evidence>
<evidence type="ECO:0000256" key="1">
    <source>
        <dbReference type="ARBA" id="ARBA00004251"/>
    </source>
</evidence>
<dbReference type="Proteomes" id="UP000261340">
    <property type="component" value="Unplaced"/>
</dbReference>
<dbReference type="GO" id="GO:0042102">
    <property type="term" value="P:positive regulation of T cell proliferation"/>
    <property type="evidence" value="ECO:0007669"/>
    <property type="project" value="TreeGrafter"/>
</dbReference>
<reference evidence="14" key="2">
    <citation type="submission" date="2025-09" db="UniProtKB">
        <authorList>
            <consortium name="Ensembl"/>
        </authorList>
    </citation>
    <scope>IDENTIFICATION</scope>
</reference>
<keyword evidence="7" id="KW-1015">Disulfide bond</keyword>
<organism evidence="14 15">
    <name type="scientific">Amphilophus citrinellus</name>
    <name type="common">Midas cichlid</name>
    <name type="synonym">Cichlasoma citrinellum</name>
    <dbReference type="NCBI Taxonomy" id="61819"/>
    <lineage>
        <taxon>Eukaryota</taxon>
        <taxon>Metazoa</taxon>
        <taxon>Chordata</taxon>
        <taxon>Craniata</taxon>
        <taxon>Vertebrata</taxon>
        <taxon>Euteleostomi</taxon>
        <taxon>Actinopterygii</taxon>
        <taxon>Neopterygii</taxon>
        <taxon>Teleostei</taxon>
        <taxon>Neoteleostei</taxon>
        <taxon>Acanthomorphata</taxon>
        <taxon>Ovalentaria</taxon>
        <taxon>Cichlomorphae</taxon>
        <taxon>Cichliformes</taxon>
        <taxon>Cichlidae</taxon>
        <taxon>New World cichlids</taxon>
        <taxon>Cichlasomatinae</taxon>
        <taxon>Heroini</taxon>
        <taxon>Amphilophus</taxon>
    </lineage>
</organism>
<dbReference type="GO" id="GO:0071222">
    <property type="term" value="P:cellular response to lipopolysaccharide"/>
    <property type="evidence" value="ECO:0007669"/>
    <property type="project" value="TreeGrafter"/>
</dbReference>
<evidence type="ECO:0000256" key="8">
    <source>
        <dbReference type="ARBA" id="ARBA00023170"/>
    </source>
</evidence>
<keyword evidence="9" id="KW-0325">Glycoprotein</keyword>
<dbReference type="SUPFAM" id="SSF48726">
    <property type="entry name" value="Immunoglobulin"/>
    <property type="match status" value="1"/>
</dbReference>
<dbReference type="GO" id="GO:0031295">
    <property type="term" value="P:T cell costimulation"/>
    <property type="evidence" value="ECO:0007669"/>
    <property type="project" value="TreeGrafter"/>
</dbReference>
<keyword evidence="6 11" id="KW-0472">Membrane</keyword>
<keyword evidence="2" id="KW-1003">Cell membrane</keyword>
<dbReference type="InterPro" id="IPR007110">
    <property type="entry name" value="Ig-like_dom"/>
</dbReference>
<feature type="signal peptide" evidence="12">
    <location>
        <begin position="1"/>
        <end position="19"/>
    </location>
</feature>
<dbReference type="PROSITE" id="PS50835">
    <property type="entry name" value="IG_LIKE"/>
    <property type="match status" value="1"/>
</dbReference>
<evidence type="ECO:0000256" key="11">
    <source>
        <dbReference type="SAM" id="Phobius"/>
    </source>
</evidence>
<dbReference type="GO" id="GO:0042130">
    <property type="term" value="P:negative regulation of T cell proliferation"/>
    <property type="evidence" value="ECO:0007669"/>
    <property type="project" value="TreeGrafter"/>
</dbReference>
<dbReference type="OMA" id="VWTRHDL"/>
<feature type="transmembrane region" description="Helical" evidence="11">
    <location>
        <begin position="143"/>
        <end position="162"/>
    </location>
</feature>
<dbReference type="AlphaFoldDB" id="A0A3Q0RSR5"/>
<proteinExistence type="predicted"/>
<evidence type="ECO:0000256" key="2">
    <source>
        <dbReference type="ARBA" id="ARBA00022475"/>
    </source>
</evidence>
<keyword evidence="3 11" id="KW-0812">Transmembrane</keyword>
<dbReference type="InterPro" id="IPR051713">
    <property type="entry name" value="T-cell_Activation_Regulation"/>
</dbReference>
<dbReference type="SMART" id="SM00409">
    <property type="entry name" value="IG"/>
    <property type="match status" value="1"/>
</dbReference>
<name>A0A3Q0RSR5_AMPCI</name>
<evidence type="ECO:0000256" key="6">
    <source>
        <dbReference type="ARBA" id="ARBA00023136"/>
    </source>
</evidence>
<keyword evidence="15" id="KW-1185">Reference proteome</keyword>
<evidence type="ECO:0000313" key="14">
    <source>
        <dbReference type="Ensembl" id="ENSACIP00000013736.1"/>
    </source>
</evidence>
<comment type="subcellular location">
    <subcellularLocation>
        <location evidence="1">Cell membrane</location>
        <topology evidence="1">Single-pass type I membrane protein</topology>
    </subcellularLocation>
</comment>
<feature type="chain" id="PRO_5018599958" description="Ig-like domain-containing protein" evidence="12">
    <location>
        <begin position="20"/>
        <end position="163"/>
    </location>
</feature>
<evidence type="ECO:0000256" key="5">
    <source>
        <dbReference type="ARBA" id="ARBA00022989"/>
    </source>
</evidence>
<dbReference type="GO" id="GO:0007166">
    <property type="term" value="P:cell surface receptor signaling pathway"/>
    <property type="evidence" value="ECO:0007669"/>
    <property type="project" value="TreeGrafter"/>
</dbReference>
<keyword evidence="4 12" id="KW-0732">Signal</keyword>
<evidence type="ECO:0000313" key="15">
    <source>
        <dbReference type="Proteomes" id="UP000261340"/>
    </source>
</evidence>
<dbReference type="Ensembl" id="ENSACIT00000014106.1">
    <property type="protein sequence ID" value="ENSACIP00000013736.1"/>
    <property type="gene ID" value="ENSACIG00000010689.1"/>
</dbReference>
<evidence type="ECO:0000256" key="3">
    <source>
        <dbReference type="ARBA" id="ARBA00022692"/>
    </source>
</evidence>
<evidence type="ECO:0000256" key="12">
    <source>
        <dbReference type="SAM" id="SignalP"/>
    </source>
</evidence>
<protein>
    <recommendedName>
        <fullName evidence="13">Ig-like domain-containing protein</fullName>
    </recommendedName>
</protein>
<dbReference type="GO" id="GO:0009897">
    <property type="term" value="C:external side of plasma membrane"/>
    <property type="evidence" value="ECO:0007669"/>
    <property type="project" value="TreeGrafter"/>
</dbReference>
<dbReference type="InterPro" id="IPR003599">
    <property type="entry name" value="Ig_sub"/>
</dbReference>
<dbReference type="InterPro" id="IPR013783">
    <property type="entry name" value="Ig-like_fold"/>
</dbReference>
<dbReference type="InterPro" id="IPR013106">
    <property type="entry name" value="Ig_V-set"/>
</dbReference>
<evidence type="ECO:0000256" key="9">
    <source>
        <dbReference type="ARBA" id="ARBA00023180"/>
    </source>
</evidence>
<feature type="domain" description="Ig-like" evidence="13">
    <location>
        <begin position="27"/>
        <end position="118"/>
    </location>
</feature>
<dbReference type="PANTHER" id="PTHR25466">
    <property type="entry name" value="T-LYMPHOCYTE ACTIVATION ANTIGEN"/>
    <property type="match status" value="1"/>
</dbReference>
<evidence type="ECO:0000256" key="4">
    <source>
        <dbReference type="ARBA" id="ARBA00022729"/>
    </source>
</evidence>
<sequence>IFSLLFLLCFLTVSQHASGLEVFEGVESVLLPCRDSSVPQSPTLVWSRYDLNPPIIHQRSRAGDKLSDQHKRYRSRTSVKTNALQTGDFSLTLRKPRLSDSSTYTCTVTAFGNTRTLTTVQLQVKGQQQTLTPPVDKGQREELIFLYFFCICFCCVYGVFILW</sequence>
<evidence type="ECO:0000256" key="7">
    <source>
        <dbReference type="ARBA" id="ARBA00023157"/>
    </source>
</evidence>
<dbReference type="Gene3D" id="2.60.40.10">
    <property type="entry name" value="Immunoglobulins"/>
    <property type="match status" value="1"/>
</dbReference>
<dbReference type="GeneTree" id="ENSGT00940000177212"/>
<dbReference type="Pfam" id="PF07686">
    <property type="entry name" value="V-set"/>
    <property type="match status" value="1"/>
</dbReference>
<dbReference type="InterPro" id="IPR036179">
    <property type="entry name" value="Ig-like_dom_sf"/>
</dbReference>
<keyword evidence="10" id="KW-0393">Immunoglobulin domain</keyword>
<accession>A0A3Q0RSR5</accession>
<dbReference type="PANTHER" id="PTHR25466:SF9">
    <property type="entry name" value="FIBRONECTIN TYPE-III DOMAIN-CONTAINING PROTEIN"/>
    <property type="match status" value="1"/>
</dbReference>
<keyword evidence="5 11" id="KW-1133">Transmembrane helix</keyword>
<dbReference type="GO" id="GO:0006955">
    <property type="term" value="P:immune response"/>
    <property type="evidence" value="ECO:0007669"/>
    <property type="project" value="TreeGrafter"/>
</dbReference>
<evidence type="ECO:0000256" key="10">
    <source>
        <dbReference type="ARBA" id="ARBA00023319"/>
    </source>
</evidence>